<dbReference type="PROSITE" id="PS51112">
    <property type="entry name" value="AMMECR1"/>
    <property type="match status" value="1"/>
</dbReference>
<dbReference type="OrthoDB" id="9782820at2"/>
<dbReference type="SUPFAM" id="SSF143447">
    <property type="entry name" value="AMMECR1-like"/>
    <property type="match status" value="1"/>
</dbReference>
<dbReference type="NCBIfam" id="TIGR00296">
    <property type="entry name" value="TIGR00296 family protein"/>
    <property type="match status" value="1"/>
</dbReference>
<gene>
    <name evidence="2" type="primary">amrA</name>
    <name evidence="2" type="ORF">DWB85_07430</name>
</gene>
<dbReference type="InterPro" id="IPR027485">
    <property type="entry name" value="AMMECR1_N"/>
</dbReference>
<evidence type="ECO:0000259" key="1">
    <source>
        <dbReference type="PROSITE" id="PS51112"/>
    </source>
</evidence>
<comment type="caution">
    <text evidence="2">The sequence shown here is derived from an EMBL/GenBank/DDBJ whole genome shotgun (WGS) entry which is preliminary data.</text>
</comment>
<dbReference type="PANTHER" id="PTHR13016:SF0">
    <property type="entry name" value="AMME SYNDROME CANDIDATE GENE 1 PROTEIN"/>
    <property type="match status" value="1"/>
</dbReference>
<dbReference type="InterPro" id="IPR036071">
    <property type="entry name" value="AMMECR1_dom_sf"/>
</dbReference>
<dbReference type="InterPro" id="IPR002733">
    <property type="entry name" value="AMMECR1_domain"/>
</dbReference>
<name>A0A3L7E2K5_9GAMM</name>
<dbReference type="Proteomes" id="UP000265509">
    <property type="component" value="Unassembled WGS sequence"/>
</dbReference>
<keyword evidence="3" id="KW-1185">Reference proteome</keyword>
<accession>A0A3L7E2K5</accession>
<dbReference type="InterPro" id="IPR023473">
    <property type="entry name" value="AMMECR1"/>
</dbReference>
<dbReference type="PANTHER" id="PTHR13016">
    <property type="entry name" value="AMMECR1 HOMOLOG"/>
    <property type="match status" value="1"/>
</dbReference>
<evidence type="ECO:0000313" key="2">
    <source>
        <dbReference type="EMBL" id="RLQ22442.1"/>
    </source>
</evidence>
<feature type="domain" description="AMMECR1" evidence="1">
    <location>
        <begin position="1"/>
        <end position="195"/>
    </location>
</feature>
<organism evidence="2 3">
    <name type="scientific">Seongchinamella sediminis</name>
    <dbReference type="NCBI Taxonomy" id="2283635"/>
    <lineage>
        <taxon>Bacteria</taxon>
        <taxon>Pseudomonadati</taxon>
        <taxon>Pseudomonadota</taxon>
        <taxon>Gammaproteobacteria</taxon>
        <taxon>Cellvibrionales</taxon>
        <taxon>Halieaceae</taxon>
        <taxon>Seongchinamella</taxon>
    </lineage>
</organism>
<evidence type="ECO:0000313" key="3">
    <source>
        <dbReference type="Proteomes" id="UP000265509"/>
    </source>
</evidence>
<sequence>MAHSVSTELGLAARQRLLALARQAISGHQPPPEITAEAGLGQCCGVFVTLKKHGELRGCIGQLEARQPLPITVADCAAGAAFRDPRFPALQAGEVELVTISIAVLSPPLPLAASDRSSLLAQLQPGIDGLVIAEGERRATFLPSVWEQLPDRSQFLSQLLAKAGLPADYWSDELACSRYTSCNFSEPPLTGPRSPARAGSR</sequence>
<dbReference type="InterPro" id="IPR027623">
    <property type="entry name" value="AmmeMemoSam_A"/>
</dbReference>
<dbReference type="RefSeq" id="WP_117953583.1">
    <property type="nucleotide sequence ID" value="NZ_QRAN01000006.1"/>
</dbReference>
<dbReference type="Gene3D" id="3.30.1490.150">
    <property type="entry name" value="Hypothetical protein ph0010, domain 2"/>
    <property type="match status" value="1"/>
</dbReference>
<dbReference type="AlphaFoldDB" id="A0A3L7E2K5"/>
<dbReference type="NCBIfam" id="TIGR04335">
    <property type="entry name" value="AmmeMemoSam_A"/>
    <property type="match status" value="1"/>
</dbReference>
<dbReference type="Gene3D" id="3.30.700.20">
    <property type="entry name" value="Hypothetical protein ph0010, domain 1"/>
    <property type="match status" value="1"/>
</dbReference>
<reference evidence="2 3" key="1">
    <citation type="submission" date="2018-07" db="EMBL/GenBank/DDBJ databases">
        <title>Halioglobus sp. genome submission.</title>
        <authorList>
            <person name="Ye M.-Q."/>
            <person name="Du Z.-J."/>
        </authorList>
    </citation>
    <scope>NUCLEOTIDE SEQUENCE [LARGE SCALE GENOMIC DNA]</scope>
    <source>
        <strain evidence="2 3">U0301</strain>
    </source>
</reference>
<proteinExistence type="predicted"/>
<protein>
    <submittedName>
        <fullName evidence="2">AmmeMemoRadiSam system protein A</fullName>
    </submittedName>
</protein>
<dbReference type="Pfam" id="PF01871">
    <property type="entry name" value="AMMECR1"/>
    <property type="match status" value="1"/>
</dbReference>
<dbReference type="EMBL" id="QRAN01000006">
    <property type="protein sequence ID" value="RLQ22442.1"/>
    <property type="molecule type" value="Genomic_DNA"/>
</dbReference>